<dbReference type="Pfam" id="PF01408">
    <property type="entry name" value="GFO_IDH_MocA"/>
    <property type="match status" value="1"/>
</dbReference>
<dbReference type="STRING" id="112901.SAMN04488500_104266"/>
<keyword evidence="2" id="KW-0560">Oxidoreductase</keyword>
<comment type="similarity">
    <text evidence="1">Belongs to the Gfo/Idh/MocA family.</text>
</comment>
<dbReference type="GO" id="GO:0016491">
    <property type="term" value="F:oxidoreductase activity"/>
    <property type="evidence" value="ECO:0007669"/>
    <property type="project" value="UniProtKB-KW"/>
</dbReference>
<keyword evidence="3" id="KW-0472">Membrane</keyword>
<organism evidence="6 7">
    <name type="scientific">Sporomusa malonica</name>
    <dbReference type="NCBI Taxonomy" id="112901"/>
    <lineage>
        <taxon>Bacteria</taxon>
        <taxon>Bacillati</taxon>
        <taxon>Bacillota</taxon>
        <taxon>Negativicutes</taxon>
        <taxon>Selenomonadales</taxon>
        <taxon>Sporomusaceae</taxon>
        <taxon>Sporomusa</taxon>
    </lineage>
</organism>
<dbReference type="RefSeq" id="WP_084574907.1">
    <property type="nucleotide sequence ID" value="NZ_CP155572.1"/>
</dbReference>
<protein>
    <submittedName>
        <fullName evidence="6">Predicted dehydrogenase</fullName>
    </submittedName>
</protein>
<evidence type="ECO:0000259" key="4">
    <source>
        <dbReference type="Pfam" id="PF01408"/>
    </source>
</evidence>
<dbReference type="AlphaFoldDB" id="A0A1W1ZXL5"/>
<dbReference type="InterPro" id="IPR000683">
    <property type="entry name" value="Gfo/Idh/MocA-like_OxRdtase_N"/>
</dbReference>
<evidence type="ECO:0000259" key="5">
    <source>
        <dbReference type="Pfam" id="PF22725"/>
    </source>
</evidence>
<feature type="transmembrane region" description="Helical" evidence="3">
    <location>
        <begin position="170"/>
        <end position="193"/>
    </location>
</feature>
<evidence type="ECO:0000256" key="3">
    <source>
        <dbReference type="SAM" id="Phobius"/>
    </source>
</evidence>
<keyword evidence="3" id="KW-0812">Transmembrane</keyword>
<sequence>MTQIRWGILSTGTIAKKFADTISQLTDCGDITAVASRSPETAAQFAKPYNIPRTYSNYLDLVRDPDIDVIYIATPHSFHYENAKLCLENGKNVLCEKSFTVNEAQAAALTQLAKEKQLFMMEAFWTKFLPAYQQLNKAITDGVIGEITHFRAQYGFAPTGARYVRKFDPALAGGALLDIGVYALGVAAMLLGYNPKHLYSSAMIGEYGTDKFNSIMLEYENKTTAHLITTIGTVIEQHAVIFGTKGHILLPNFSALQEFTVEKGDGTRYTVESPFEINGFEYQIRETEACLKSKKLESMLMTHQNSLAVMRLMDKARSDWGLTFPCEGLQF</sequence>
<accession>A0A1W1ZXL5</accession>
<dbReference type="PANTHER" id="PTHR22604">
    <property type="entry name" value="OXIDOREDUCTASES"/>
    <property type="match status" value="1"/>
</dbReference>
<dbReference type="Gene3D" id="3.30.360.10">
    <property type="entry name" value="Dihydrodipicolinate Reductase, domain 2"/>
    <property type="match status" value="1"/>
</dbReference>
<name>A0A1W1ZXL5_9FIRM</name>
<feature type="domain" description="GFO/IDH/MocA-like oxidoreductase" evidence="5">
    <location>
        <begin position="132"/>
        <end position="248"/>
    </location>
</feature>
<reference evidence="6 7" key="1">
    <citation type="submission" date="2017-04" db="EMBL/GenBank/DDBJ databases">
        <authorList>
            <person name="Afonso C.L."/>
            <person name="Miller P.J."/>
            <person name="Scott M.A."/>
            <person name="Spackman E."/>
            <person name="Goraichik I."/>
            <person name="Dimitrov K.M."/>
            <person name="Suarez D.L."/>
            <person name="Swayne D.E."/>
        </authorList>
    </citation>
    <scope>NUCLEOTIDE SEQUENCE [LARGE SCALE GENOMIC DNA]</scope>
    <source>
        <strain evidence="6 7">DSM 5090</strain>
    </source>
</reference>
<evidence type="ECO:0000313" key="6">
    <source>
        <dbReference type="EMBL" id="SMC53144.1"/>
    </source>
</evidence>
<dbReference type="Proteomes" id="UP000192738">
    <property type="component" value="Unassembled WGS sequence"/>
</dbReference>
<dbReference type="Gene3D" id="3.40.50.720">
    <property type="entry name" value="NAD(P)-binding Rossmann-like Domain"/>
    <property type="match status" value="1"/>
</dbReference>
<dbReference type="SUPFAM" id="SSF51735">
    <property type="entry name" value="NAD(P)-binding Rossmann-fold domains"/>
    <property type="match status" value="1"/>
</dbReference>
<keyword evidence="3" id="KW-1133">Transmembrane helix</keyword>
<evidence type="ECO:0000256" key="1">
    <source>
        <dbReference type="ARBA" id="ARBA00010928"/>
    </source>
</evidence>
<dbReference type="InterPro" id="IPR050984">
    <property type="entry name" value="Gfo/Idh/MocA_domain"/>
</dbReference>
<evidence type="ECO:0000256" key="2">
    <source>
        <dbReference type="ARBA" id="ARBA00023002"/>
    </source>
</evidence>
<dbReference type="GO" id="GO:0000166">
    <property type="term" value="F:nucleotide binding"/>
    <property type="evidence" value="ECO:0007669"/>
    <property type="project" value="InterPro"/>
</dbReference>
<proteinExistence type="inferred from homology"/>
<dbReference type="InterPro" id="IPR055170">
    <property type="entry name" value="GFO_IDH_MocA-like_dom"/>
</dbReference>
<evidence type="ECO:0000313" key="7">
    <source>
        <dbReference type="Proteomes" id="UP000192738"/>
    </source>
</evidence>
<dbReference type="SUPFAM" id="SSF55347">
    <property type="entry name" value="Glyceraldehyde-3-phosphate dehydrogenase-like, C-terminal domain"/>
    <property type="match status" value="1"/>
</dbReference>
<dbReference type="Pfam" id="PF22725">
    <property type="entry name" value="GFO_IDH_MocA_C3"/>
    <property type="match status" value="1"/>
</dbReference>
<dbReference type="InterPro" id="IPR036291">
    <property type="entry name" value="NAD(P)-bd_dom_sf"/>
</dbReference>
<keyword evidence="7" id="KW-1185">Reference proteome</keyword>
<gene>
    <name evidence="6" type="ORF">SAMN04488500_104266</name>
</gene>
<dbReference type="OrthoDB" id="9802794at2"/>
<feature type="domain" description="Gfo/Idh/MocA-like oxidoreductase N-terminal" evidence="4">
    <location>
        <begin position="4"/>
        <end position="122"/>
    </location>
</feature>
<dbReference type="EMBL" id="FWXI01000004">
    <property type="protein sequence ID" value="SMC53144.1"/>
    <property type="molecule type" value="Genomic_DNA"/>
</dbReference>
<dbReference type="PANTHER" id="PTHR22604:SF105">
    <property type="entry name" value="TRANS-1,2-DIHYDROBENZENE-1,2-DIOL DEHYDROGENASE"/>
    <property type="match status" value="1"/>
</dbReference>